<evidence type="ECO:0000313" key="1">
    <source>
        <dbReference type="EnsemblMetazoa" id="PPA37123.1"/>
    </source>
</evidence>
<gene>
    <name evidence="1" type="primary">WBGene00275492</name>
</gene>
<dbReference type="Proteomes" id="UP000005239">
    <property type="component" value="Unassembled WGS sequence"/>
</dbReference>
<accession>A0A8R1YZ81</accession>
<evidence type="ECO:0000313" key="2">
    <source>
        <dbReference type="Proteomes" id="UP000005239"/>
    </source>
</evidence>
<accession>A0A2A6BFE1</accession>
<dbReference type="AlphaFoldDB" id="A0A2A6BFE1"/>
<reference evidence="2" key="1">
    <citation type="journal article" date="2008" name="Nat. Genet.">
        <title>The Pristionchus pacificus genome provides a unique perspective on nematode lifestyle and parasitism.</title>
        <authorList>
            <person name="Dieterich C."/>
            <person name="Clifton S.W."/>
            <person name="Schuster L.N."/>
            <person name="Chinwalla A."/>
            <person name="Delehaunty K."/>
            <person name="Dinkelacker I."/>
            <person name="Fulton L."/>
            <person name="Fulton R."/>
            <person name="Godfrey J."/>
            <person name="Minx P."/>
            <person name="Mitreva M."/>
            <person name="Roeseler W."/>
            <person name="Tian H."/>
            <person name="Witte H."/>
            <person name="Yang S.P."/>
            <person name="Wilson R.K."/>
            <person name="Sommer R.J."/>
        </authorList>
    </citation>
    <scope>NUCLEOTIDE SEQUENCE [LARGE SCALE GENOMIC DNA]</scope>
    <source>
        <strain evidence="2">PS312</strain>
    </source>
</reference>
<dbReference type="EnsemblMetazoa" id="PPA37123.1">
    <property type="protein sequence ID" value="PPA37123.1"/>
    <property type="gene ID" value="WBGene00275492"/>
</dbReference>
<sequence length="142" mass="15133">MPLLSSLGISGGRGGSLPRIALAARDASMTSTASSRRQLRQGRRHLHWIPDEEADRRVKGGISWSILWWSPILLVVTHSLLVAGGGHPLSGGHPLCWWSPILALLCASPLGSSPLHPCTALLEAIGNGSDRSIGLVSHDWLD</sequence>
<keyword evidence="2" id="KW-1185">Reference proteome</keyword>
<reference evidence="1" key="2">
    <citation type="submission" date="2022-06" db="UniProtKB">
        <authorList>
            <consortium name="EnsemblMetazoa"/>
        </authorList>
    </citation>
    <scope>IDENTIFICATION</scope>
    <source>
        <strain evidence="1">PS312</strain>
    </source>
</reference>
<proteinExistence type="predicted"/>
<name>A0A2A6BFE1_PRIPA</name>
<protein>
    <submittedName>
        <fullName evidence="1">Uncharacterized protein</fullName>
    </submittedName>
</protein>
<organism evidence="1 2">
    <name type="scientific">Pristionchus pacificus</name>
    <name type="common">Parasitic nematode worm</name>
    <dbReference type="NCBI Taxonomy" id="54126"/>
    <lineage>
        <taxon>Eukaryota</taxon>
        <taxon>Metazoa</taxon>
        <taxon>Ecdysozoa</taxon>
        <taxon>Nematoda</taxon>
        <taxon>Chromadorea</taxon>
        <taxon>Rhabditida</taxon>
        <taxon>Rhabditina</taxon>
        <taxon>Diplogasteromorpha</taxon>
        <taxon>Diplogasteroidea</taxon>
        <taxon>Neodiplogasteridae</taxon>
        <taxon>Pristionchus</taxon>
    </lineage>
</organism>